<dbReference type="Gene3D" id="2.130.10.10">
    <property type="entry name" value="YVTN repeat-like/Quinoprotein amine dehydrogenase"/>
    <property type="match status" value="1"/>
</dbReference>
<feature type="repeat" description="WD" evidence="5">
    <location>
        <begin position="33"/>
        <end position="74"/>
    </location>
</feature>
<dbReference type="STRING" id="2163413.A0A4P6XGR8"/>
<dbReference type="PROSITE" id="PS50082">
    <property type="entry name" value="WD_REPEATS_2"/>
    <property type="match status" value="3"/>
</dbReference>
<dbReference type="PANTHER" id="PTHR44006">
    <property type="entry name" value="U5 SMALL NUCLEAR RIBONUCLEOPROTEIN 40 KDA PROTEIN"/>
    <property type="match status" value="1"/>
</dbReference>
<dbReference type="GO" id="GO:0008380">
    <property type="term" value="P:RNA splicing"/>
    <property type="evidence" value="ECO:0007669"/>
    <property type="project" value="UniProtKB-KW"/>
</dbReference>
<dbReference type="Pfam" id="PF00400">
    <property type="entry name" value="WD40"/>
    <property type="match status" value="4"/>
</dbReference>
<dbReference type="InterPro" id="IPR020472">
    <property type="entry name" value="WD40_PAC1"/>
</dbReference>
<keyword evidence="1 5" id="KW-0853">WD repeat</keyword>
<dbReference type="GO" id="GO:0006397">
    <property type="term" value="P:mRNA processing"/>
    <property type="evidence" value="ECO:0007669"/>
    <property type="project" value="UniProtKB-KW"/>
</dbReference>
<evidence type="ECO:0000313" key="7">
    <source>
        <dbReference type="Proteomes" id="UP000292447"/>
    </source>
</evidence>
<dbReference type="InterPro" id="IPR019775">
    <property type="entry name" value="WD40_repeat_CS"/>
</dbReference>
<dbReference type="InterPro" id="IPR036322">
    <property type="entry name" value="WD40_repeat_dom_sf"/>
</dbReference>
<dbReference type="EMBL" id="CP034456">
    <property type="protein sequence ID" value="QBM86380.1"/>
    <property type="molecule type" value="Genomic_DNA"/>
</dbReference>
<dbReference type="AlphaFoldDB" id="A0A4P6XGR8"/>
<dbReference type="InterPro" id="IPR052234">
    <property type="entry name" value="U5_snRNP_Component"/>
</dbReference>
<dbReference type="InterPro" id="IPR001680">
    <property type="entry name" value="WD40_rpt"/>
</dbReference>
<dbReference type="PROSITE" id="PS50294">
    <property type="entry name" value="WD_REPEATS_REGION"/>
    <property type="match status" value="3"/>
</dbReference>
<keyword evidence="4" id="KW-0508">mRNA splicing</keyword>
<dbReference type="CDD" id="cd00200">
    <property type="entry name" value="WD40"/>
    <property type="match status" value="1"/>
</dbReference>
<protein>
    <submittedName>
        <fullName evidence="6">Prp8 binding protein</fullName>
    </submittedName>
</protein>
<dbReference type="GO" id="GO:0003723">
    <property type="term" value="F:RNA binding"/>
    <property type="evidence" value="ECO:0007669"/>
    <property type="project" value="TreeGrafter"/>
</dbReference>
<dbReference type="SMART" id="SM00320">
    <property type="entry name" value="WD40"/>
    <property type="match status" value="7"/>
</dbReference>
<keyword evidence="2" id="KW-0507">mRNA processing</keyword>
<evidence type="ECO:0000313" key="6">
    <source>
        <dbReference type="EMBL" id="QBM86380.1"/>
    </source>
</evidence>
<gene>
    <name evidence="6" type="primary">MPUL0A10190</name>
    <name evidence="6" type="ORF">METSCH_A10190</name>
</gene>
<evidence type="ECO:0000256" key="4">
    <source>
        <dbReference type="ARBA" id="ARBA00023187"/>
    </source>
</evidence>
<proteinExistence type="predicted"/>
<organism evidence="6 7">
    <name type="scientific">Metschnikowia aff. pulcherrima</name>
    <dbReference type="NCBI Taxonomy" id="2163413"/>
    <lineage>
        <taxon>Eukaryota</taxon>
        <taxon>Fungi</taxon>
        <taxon>Dikarya</taxon>
        <taxon>Ascomycota</taxon>
        <taxon>Saccharomycotina</taxon>
        <taxon>Pichiomycetes</taxon>
        <taxon>Metschnikowiaceae</taxon>
        <taxon>Metschnikowia</taxon>
    </lineage>
</organism>
<dbReference type="PRINTS" id="PR00320">
    <property type="entry name" value="GPROTEINBRPT"/>
</dbReference>
<dbReference type="InterPro" id="IPR015943">
    <property type="entry name" value="WD40/YVTN_repeat-like_dom_sf"/>
</dbReference>
<accession>A0A4P6XGR8</accession>
<evidence type="ECO:0000256" key="5">
    <source>
        <dbReference type="PROSITE-ProRule" id="PRU00221"/>
    </source>
</evidence>
<feature type="repeat" description="WD" evidence="5">
    <location>
        <begin position="80"/>
        <end position="120"/>
    </location>
</feature>
<dbReference type="SUPFAM" id="SSF50978">
    <property type="entry name" value="WD40 repeat-like"/>
    <property type="match status" value="1"/>
</dbReference>
<keyword evidence="3" id="KW-0677">Repeat</keyword>
<sequence>MLTSLIRSPMSLVPRPVSGDEKRSILYDEAVVLSGHEGAALCVKFSPDGQNIASAGLDRTIRLWNLPTDAKDEVPNYGVIEGHKGAVTCLDWLAQSKIFTGSADSTVAFWDAETGQRVRTGKGHELTINDCSSNVDGTCISVGDDGSLRIWDEREKHPTATIETPYPILACDLSHDAKFAYIAGIDPTIRAYDLRTGKEAWSCAGYTETATSVALSTDESMLVLRGMDGSVYTLNAKSSVPEGVSRHGQVYDGAPGGAQMLLSRAKFSKDDVYICLASEDQLVTMWSTSSRRMVSKLDGHAAAVLDIDFHPSSNVLASCALDGAIIVREF</sequence>
<evidence type="ECO:0000256" key="1">
    <source>
        <dbReference type="ARBA" id="ARBA00022574"/>
    </source>
</evidence>
<evidence type="ECO:0000256" key="3">
    <source>
        <dbReference type="ARBA" id="ARBA00022737"/>
    </source>
</evidence>
<dbReference type="PROSITE" id="PS00678">
    <property type="entry name" value="WD_REPEATS_1"/>
    <property type="match status" value="2"/>
</dbReference>
<evidence type="ECO:0000256" key="2">
    <source>
        <dbReference type="ARBA" id="ARBA00022664"/>
    </source>
</evidence>
<dbReference type="PANTHER" id="PTHR44006:SF1">
    <property type="entry name" value="U5 SMALL NUCLEAR RIBONUCLEOPROTEIN 40 KDA PROTEIN"/>
    <property type="match status" value="1"/>
</dbReference>
<feature type="repeat" description="WD" evidence="5">
    <location>
        <begin position="297"/>
        <end position="330"/>
    </location>
</feature>
<dbReference type="GO" id="GO:0071013">
    <property type="term" value="C:catalytic step 2 spliceosome"/>
    <property type="evidence" value="ECO:0007669"/>
    <property type="project" value="TreeGrafter"/>
</dbReference>
<dbReference type="Proteomes" id="UP000292447">
    <property type="component" value="Chromosome I"/>
</dbReference>
<keyword evidence="7" id="KW-1185">Reference proteome</keyword>
<name>A0A4P6XGR8_9ASCO</name>
<reference evidence="7" key="1">
    <citation type="submission" date="2019-03" db="EMBL/GenBank/DDBJ databases">
        <title>Snf2 controls pulcherriminic acid biosynthesis and connects pigmentation and antifungal activity of the yeast Metschnikowia pulcherrima.</title>
        <authorList>
            <person name="Gore-Lloyd D."/>
            <person name="Sumann I."/>
            <person name="Brachmann A.O."/>
            <person name="Schneeberger K."/>
            <person name="Ortiz-Merino R.A."/>
            <person name="Moreno-Beltran M."/>
            <person name="Schlaefli M."/>
            <person name="Kirner P."/>
            <person name="Santos Kron A."/>
            <person name="Wolfe K.H."/>
            <person name="Piel J."/>
            <person name="Ahrens C.H."/>
            <person name="Henk D."/>
            <person name="Freimoser F.M."/>
        </authorList>
    </citation>
    <scope>NUCLEOTIDE SEQUENCE [LARGE SCALE GENOMIC DNA]</scope>
    <source>
        <strain evidence="7">APC 1.2</strain>
    </source>
</reference>